<reference evidence="3" key="1">
    <citation type="submission" date="2025-08" db="UniProtKB">
        <authorList>
            <consortium name="RefSeq"/>
        </authorList>
    </citation>
    <scope>IDENTIFICATION</scope>
    <source>
        <tissue evidence="3">Liver</tissue>
    </source>
</reference>
<sequence>MHSMGGESAPPPPPPEKQTVGNSRNFPRQDTDHASEQKLHPPEGMASRTLSKLNSNSGNQGQFHSSNYPRNQGSNPVSRDFRKPGTERPSGSSKIYGNPPLNASLDSLVPHLVEMEKLQHLSILRERTRETVYSTLIANHRVTPRKNYTKQKSQGHLMVQVVDK</sequence>
<feature type="region of interest" description="Disordered" evidence="1">
    <location>
        <begin position="1"/>
        <end position="102"/>
    </location>
</feature>
<name>A0A9F5INQ5_PYTBI</name>
<dbReference type="GeneID" id="112540935"/>
<evidence type="ECO:0000256" key="1">
    <source>
        <dbReference type="SAM" id="MobiDB-lite"/>
    </source>
</evidence>
<evidence type="ECO:0000313" key="2">
    <source>
        <dbReference type="Proteomes" id="UP000695026"/>
    </source>
</evidence>
<keyword evidence="2" id="KW-1185">Reference proteome</keyword>
<protein>
    <submittedName>
        <fullName evidence="3">Uncharacterized protein LOC112540935 isoform X1</fullName>
    </submittedName>
</protein>
<feature type="compositionally biased region" description="Basic and acidic residues" evidence="1">
    <location>
        <begin position="27"/>
        <end position="41"/>
    </location>
</feature>
<organism evidence="2 3">
    <name type="scientific">Python bivittatus</name>
    <name type="common">Burmese python</name>
    <name type="synonym">Python molurus bivittatus</name>
    <dbReference type="NCBI Taxonomy" id="176946"/>
    <lineage>
        <taxon>Eukaryota</taxon>
        <taxon>Metazoa</taxon>
        <taxon>Chordata</taxon>
        <taxon>Craniata</taxon>
        <taxon>Vertebrata</taxon>
        <taxon>Euteleostomi</taxon>
        <taxon>Lepidosauria</taxon>
        <taxon>Squamata</taxon>
        <taxon>Bifurcata</taxon>
        <taxon>Unidentata</taxon>
        <taxon>Episquamata</taxon>
        <taxon>Toxicofera</taxon>
        <taxon>Serpentes</taxon>
        <taxon>Henophidia</taxon>
        <taxon>Pythonidae</taxon>
        <taxon>Python</taxon>
    </lineage>
</organism>
<proteinExistence type="predicted"/>
<dbReference type="Proteomes" id="UP000695026">
    <property type="component" value="Unplaced"/>
</dbReference>
<dbReference type="AlphaFoldDB" id="A0A9F5INQ5"/>
<dbReference type="OrthoDB" id="8763336at2759"/>
<dbReference type="KEGG" id="pbi:112540935"/>
<gene>
    <name evidence="3" type="primary">LOC112540935</name>
</gene>
<dbReference type="RefSeq" id="XP_025023987.1">
    <property type="nucleotide sequence ID" value="XM_025168219.1"/>
</dbReference>
<evidence type="ECO:0000313" key="3">
    <source>
        <dbReference type="RefSeq" id="XP_025023987.1"/>
    </source>
</evidence>
<accession>A0A9F5INQ5</accession>
<feature type="compositionally biased region" description="Polar residues" evidence="1">
    <location>
        <begin position="48"/>
        <end position="77"/>
    </location>
</feature>